<gene>
    <name evidence="2" type="ORF">AVEN_61409_1</name>
</gene>
<name>A0A4Y2QGL1_ARAVE</name>
<dbReference type="GO" id="GO:0006281">
    <property type="term" value="P:DNA repair"/>
    <property type="evidence" value="ECO:0007669"/>
    <property type="project" value="UniProtKB-ARBA"/>
</dbReference>
<dbReference type="InterPro" id="IPR019080">
    <property type="entry name" value="YqaJ_viral_recombinase"/>
</dbReference>
<dbReference type="Proteomes" id="UP000499080">
    <property type="component" value="Unassembled WGS sequence"/>
</dbReference>
<organism evidence="2 3">
    <name type="scientific">Araneus ventricosus</name>
    <name type="common">Orbweaver spider</name>
    <name type="synonym">Epeira ventricosa</name>
    <dbReference type="NCBI Taxonomy" id="182803"/>
    <lineage>
        <taxon>Eukaryota</taxon>
        <taxon>Metazoa</taxon>
        <taxon>Ecdysozoa</taxon>
        <taxon>Arthropoda</taxon>
        <taxon>Chelicerata</taxon>
        <taxon>Arachnida</taxon>
        <taxon>Araneae</taxon>
        <taxon>Araneomorphae</taxon>
        <taxon>Entelegynae</taxon>
        <taxon>Araneoidea</taxon>
        <taxon>Araneidae</taxon>
        <taxon>Araneus</taxon>
    </lineage>
</organism>
<evidence type="ECO:0000313" key="3">
    <source>
        <dbReference type="Proteomes" id="UP000499080"/>
    </source>
</evidence>
<proteinExistence type="predicted"/>
<dbReference type="InterPro" id="IPR011335">
    <property type="entry name" value="Restrct_endonuc-II-like"/>
</dbReference>
<dbReference type="PANTHER" id="PTHR39953:SF1">
    <property type="entry name" value="RE54151P"/>
    <property type="match status" value="1"/>
</dbReference>
<dbReference type="Pfam" id="PF09588">
    <property type="entry name" value="YqaJ"/>
    <property type="match status" value="1"/>
</dbReference>
<dbReference type="OrthoDB" id="261614at2759"/>
<dbReference type="AlphaFoldDB" id="A0A4Y2QGL1"/>
<protein>
    <recommendedName>
        <fullName evidence="1">YqaJ viral recombinase domain-containing protein</fullName>
    </recommendedName>
</protein>
<evidence type="ECO:0000313" key="2">
    <source>
        <dbReference type="EMBL" id="GBN62176.1"/>
    </source>
</evidence>
<dbReference type="PANTHER" id="PTHR39953">
    <property type="entry name" value="RE54151P"/>
    <property type="match status" value="1"/>
</dbReference>
<accession>A0A4Y2QGL1</accession>
<sequence length="113" mass="12475">MFETVCNTAADKTIEQLQSALCFELRYVRITASKAYEAAHCHTLQDCLVETVLGAISIKDNAGITRDKKLEKKARNEVQKILKSEIHKCGLRTSPEYPVMGASPDGISSVFVT</sequence>
<comment type="caution">
    <text evidence="2">The sequence shown here is derived from an EMBL/GenBank/DDBJ whole genome shotgun (WGS) entry which is preliminary data.</text>
</comment>
<reference evidence="2 3" key="1">
    <citation type="journal article" date="2019" name="Sci. Rep.">
        <title>Orb-weaving spider Araneus ventricosus genome elucidates the spidroin gene catalogue.</title>
        <authorList>
            <person name="Kono N."/>
            <person name="Nakamura H."/>
            <person name="Ohtoshi R."/>
            <person name="Moran D.A.P."/>
            <person name="Shinohara A."/>
            <person name="Yoshida Y."/>
            <person name="Fujiwara M."/>
            <person name="Mori M."/>
            <person name="Tomita M."/>
            <person name="Arakawa K."/>
        </authorList>
    </citation>
    <scope>NUCLEOTIDE SEQUENCE [LARGE SCALE GENOMIC DNA]</scope>
</reference>
<dbReference type="Gene3D" id="3.90.320.10">
    <property type="match status" value="1"/>
</dbReference>
<keyword evidence="3" id="KW-1185">Reference proteome</keyword>
<dbReference type="EMBL" id="BGPR01013779">
    <property type="protein sequence ID" value="GBN62176.1"/>
    <property type="molecule type" value="Genomic_DNA"/>
</dbReference>
<feature type="domain" description="YqaJ viral recombinase" evidence="1">
    <location>
        <begin position="24"/>
        <end position="108"/>
    </location>
</feature>
<evidence type="ECO:0000259" key="1">
    <source>
        <dbReference type="Pfam" id="PF09588"/>
    </source>
</evidence>
<dbReference type="InterPro" id="IPR011604">
    <property type="entry name" value="PDDEXK-like_dom_sf"/>
</dbReference>
<dbReference type="SUPFAM" id="SSF52980">
    <property type="entry name" value="Restriction endonuclease-like"/>
    <property type="match status" value="1"/>
</dbReference>